<gene>
    <name evidence="1" type="ORF">CAMP_LOCUS18021</name>
</gene>
<organism evidence="1 2">
    <name type="scientific">Caenorhabditis angaria</name>
    <dbReference type="NCBI Taxonomy" id="860376"/>
    <lineage>
        <taxon>Eukaryota</taxon>
        <taxon>Metazoa</taxon>
        <taxon>Ecdysozoa</taxon>
        <taxon>Nematoda</taxon>
        <taxon>Chromadorea</taxon>
        <taxon>Rhabditida</taxon>
        <taxon>Rhabditina</taxon>
        <taxon>Rhabditomorpha</taxon>
        <taxon>Rhabditoidea</taxon>
        <taxon>Rhabditidae</taxon>
        <taxon>Peloderinae</taxon>
        <taxon>Caenorhabditis</taxon>
    </lineage>
</organism>
<dbReference type="Proteomes" id="UP001152747">
    <property type="component" value="Unassembled WGS sequence"/>
</dbReference>
<accession>A0A9P1J5L7</accession>
<reference evidence="1" key="1">
    <citation type="submission" date="2022-11" db="EMBL/GenBank/DDBJ databases">
        <authorList>
            <person name="Kikuchi T."/>
        </authorList>
    </citation>
    <scope>NUCLEOTIDE SEQUENCE</scope>
    <source>
        <strain evidence="1">PS1010</strain>
    </source>
</reference>
<name>A0A9P1J5L7_9PELO</name>
<evidence type="ECO:0000313" key="1">
    <source>
        <dbReference type="EMBL" id="CAI5455384.1"/>
    </source>
</evidence>
<dbReference type="AlphaFoldDB" id="A0A9P1J5L7"/>
<keyword evidence="2" id="KW-1185">Reference proteome</keyword>
<proteinExistence type="predicted"/>
<comment type="caution">
    <text evidence="1">The sequence shown here is derived from an EMBL/GenBank/DDBJ whole genome shotgun (WGS) entry which is preliminary data.</text>
</comment>
<protein>
    <submittedName>
        <fullName evidence="1">Uncharacterized protein</fullName>
    </submittedName>
</protein>
<sequence>MTSWLSSWFSKDEHQNVKIDSSLTKHWIGAWWRDEQEYIPEMRPGERLYGPDNLNCVSLENNTIAFDGYSQRDRLDDDFLWFQPKKLCMSFTKFPRGEEYIRFLTSVRTFIISNIEIDEVCYCLSFMPNLFNLVIHDSQKGENYYHDEDFIRMFESLKLTQTKYFQLICQLDHKLTIEVIDSFLLATKDLRERHIKIQFYKFAIDGRKMRPIIEHVDGIYRFFESTENCSQTYEISKDTNMAEISGSIMFCFVDWFPIFEIVKELERRLPRQTSNVERFRDVFRVEKKEYGARQLKVLFSLQEAVNGINLAGWLSENSEVVNGLPYDEVDGFVAL</sequence>
<evidence type="ECO:0000313" key="2">
    <source>
        <dbReference type="Proteomes" id="UP001152747"/>
    </source>
</evidence>
<dbReference type="EMBL" id="CANHGI010000006">
    <property type="protein sequence ID" value="CAI5455384.1"/>
    <property type="molecule type" value="Genomic_DNA"/>
</dbReference>